<comment type="similarity">
    <text evidence="1">Belongs to the mTERF family.</text>
</comment>
<proteinExistence type="inferred from homology"/>
<dbReference type="FunFam" id="1.25.70.10:FF:000026">
    <property type="entry name" value="Mitochondrial transcription termination factor family protein"/>
    <property type="match status" value="1"/>
</dbReference>
<dbReference type="Gene3D" id="1.25.70.10">
    <property type="entry name" value="Transcription termination factor 3, mitochondrial"/>
    <property type="match status" value="1"/>
</dbReference>
<dbReference type="EMBL" id="PDCK01000043">
    <property type="protein sequence ID" value="PRQ30453.1"/>
    <property type="molecule type" value="Genomic_DNA"/>
</dbReference>
<keyword evidence="2" id="KW-0805">Transcription regulation</keyword>
<evidence type="ECO:0000256" key="3">
    <source>
        <dbReference type="ARBA" id="ARBA00022946"/>
    </source>
</evidence>
<keyword evidence="3" id="KW-0809">Transit peptide</keyword>
<dbReference type="PANTHER" id="PTHR13068">
    <property type="entry name" value="CGI-12 PROTEIN-RELATED"/>
    <property type="match status" value="1"/>
</dbReference>
<dbReference type="Pfam" id="PF02536">
    <property type="entry name" value="mTERF"/>
    <property type="match status" value="2"/>
</dbReference>
<evidence type="ECO:0000256" key="1">
    <source>
        <dbReference type="ARBA" id="ARBA00007692"/>
    </source>
</evidence>
<dbReference type="InterPro" id="IPR003690">
    <property type="entry name" value="MTERF"/>
</dbReference>
<keyword evidence="2" id="KW-0804">Transcription</keyword>
<dbReference type="OMA" id="NGWACAN"/>
<sequence>MKSRLQSLLKLRNLLPASPYLIPLPKCFSSPKSCIFMPTTYSTICLTQQEGVGKDTSDQPEDSVPVLKRLGCSDADIAKIFTKASALKHADIDQLNWKLELLTGLGLTAPEMVKIVCGRPRILVSRLTCFAEQLKYFNELFGSRELLVRAILRNPSLLTYDLHKTIKPTIEMYRVVGLDMKDLIQMILARPTLISRTSFSEEKMEFIRKTGVSKTATMYKYVVTLIGVSRLETIRQKIANFEKFGMSEEEIFCLFGKSPYVMSLSIDKVQRNMTFILSQLKLPAKIVLDRPSLLYLNLENVMKPRALLAGKMHEMGLEPQITGPMILTVMRMNEKRFLKAFVSHQPMEVADELMEYYENVKGVKRLAEASKKNCNYGFPF</sequence>
<dbReference type="GO" id="GO:0006353">
    <property type="term" value="P:DNA-templated transcription termination"/>
    <property type="evidence" value="ECO:0007669"/>
    <property type="project" value="UniProtKB-KW"/>
</dbReference>
<dbReference type="SMART" id="SM00733">
    <property type="entry name" value="Mterf"/>
    <property type="match status" value="7"/>
</dbReference>
<name>A0A2P6Q8E4_ROSCH</name>
<reference evidence="4 5" key="1">
    <citation type="journal article" date="2018" name="Nat. Genet.">
        <title>The Rosa genome provides new insights in the design of modern roses.</title>
        <authorList>
            <person name="Bendahmane M."/>
        </authorList>
    </citation>
    <scope>NUCLEOTIDE SEQUENCE [LARGE SCALE GENOMIC DNA]</scope>
    <source>
        <strain evidence="5">cv. Old Blush</strain>
    </source>
</reference>
<gene>
    <name evidence="4" type="ORF">RchiOBHm_Chr5g0024811</name>
</gene>
<evidence type="ECO:0000313" key="5">
    <source>
        <dbReference type="Proteomes" id="UP000238479"/>
    </source>
</evidence>
<dbReference type="Proteomes" id="UP000238479">
    <property type="component" value="Chromosome 5"/>
</dbReference>
<keyword evidence="2" id="KW-0806">Transcription termination</keyword>
<dbReference type="AlphaFoldDB" id="A0A2P6Q8E4"/>
<organism evidence="4 5">
    <name type="scientific">Rosa chinensis</name>
    <name type="common">China rose</name>
    <dbReference type="NCBI Taxonomy" id="74649"/>
    <lineage>
        <taxon>Eukaryota</taxon>
        <taxon>Viridiplantae</taxon>
        <taxon>Streptophyta</taxon>
        <taxon>Embryophyta</taxon>
        <taxon>Tracheophyta</taxon>
        <taxon>Spermatophyta</taxon>
        <taxon>Magnoliopsida</taxon>
        <taxon>eudicotyledons</taxon>
        <taxon>Gunneridae</taxon>
        <taxon>Pentapetalae</taxon>
        <taxon>rosids</taxon>
        <taxon>fabids</taxon>
        <taxon>Rosales</taxon>
        <taxon>Rosaceae</taxon>
        <taxon>Rosoideae</taxon>
        <taxon>Rosoideae incertae sedis</taxon>
        <taxon>Rosa</taxon>
    </lineage>
</organism>
<evidence type="ECO:0000313" key="4">
    <source>
        <dbReference type="EMBL" id="PRQ30453.1"/>
    </source>
</evidence>
<accession>A0A2P6Q8E4</accession>
<comment type="caution">
    <text evidence="4">The sequence shown here is derived from an EMBL/GenBank/DDBJ whole genome shotgun (WGS) entry which is preliminary data.</text>
</comment>
<dbReference type="PANTHER" id="PTHR13068:SF223">
    <property type="entry name" value="MITOCHONDRIAL TRANSCRIPTION TERMINATION FACTOR FAMILY PROTEIN"/>
    <property type="match status" value="1"/>
</dbReference>
<protein>
    <submittedName>
        <fullName evidence="4">Putative transcription regulator mTERF family</fullName>
    </submittedName>
</protein>
<evidence type="ECO:0000256" key="2">
    <source>
        <dbReference type="ARBA" id="ARBA00022472"/>
    </source>
</evidence>
<dbReference type="InterPro" id="IPR038538">
    <property type="entry name" value="MTERF_sf"/>
</dbReference>
<dbReference type="Gramene" id="PRQ30453">
    <property type="protein sequence ID" value="PRQ30453"/>
    <property type="gene ID" value="RchiOBHm_Chr5g0024811"/>
</dbReference>
<dbReference type="STRING" id="74649.A0A2P6Q8E4"/>
<dbReference type="GO" id="GO:0003676">
    <property type="term" value="F:nucleic acid binding"/>
    <property type="evidence" value="ECO:0007669"/>
    <property type="project" value="InterPro"/>
</dbReference>
<keyword evidence="5" id="KW-1185">Reference proteome</keyword>